<dbReference type="Proteomes" id="UP000252698">
    <property type="component" value="Chromosome"/>
</dbReference>
<reference evidence="2 3" key="1">
    <citation type="journal article" date="2018" name="Front. Microbiol.">
        <title>Genome Sequencing of Streptomyces atratus SCSIOZH16 and Activation Production of Nocardamine via Metabolic Engineering.</title>
        <authorList>
            <person name="Li Y."/>
            <person name="Zhang C."/>
            <person name="Liu C."/>
            <person name="Ju J."/>
            <person name="Ma J."/>
        </authorList>
    </citation>
    <scope>NUCLEOTIDE SEQUENCE [LARGE SCALE GENOMIC DNA]</scope>
    <source>
        <strain evidence="2 3">SCSIO_ZH16</strain>
    </source>
</reference>
<gene>
    <name evidence="2" type="ORF">C5746_23190</name>
</gene>
<dbReference type="EMBL" id="CP027306">
    <property type="protein sequence ID" value="AXE79339.1"/>
    <property type="molecule type" value="Genomic_DNA"/>
</dbReference>
<feature type="compositionally biased region" description="Basic and acidic residues" evidence="1">
    <location>
        <begin position="404"/>
        <end position="433"/>
    </location>
</feature>
<dbReference type="RefSeq" id="WP_114245873.1">
    <property type="nucleotide sequence ID" value="NZ_CP027306.1"/>
</dbReference>
<feature type="region of interest" description="Disordered" evidence="1">
    <location>
        <begin position="398"/>
        <end position="568"/>
    </location>
</feature>
<protein>
    <submittedName>
        <fullName evidence="2">Uncharacterized protein</fullName>
    </submittedName>
</protein>
<sequence>MIEPGGIPQYTGDFGQLEKAASSLRTHATGIRTGGKDVHSRFQATAAYYKAPEADKLFSSTQPVMDTAEEFAGDIEALADALDTFIFEAKPHADRLGQLKLDAFTFVDSVRGDDDWTEDQSKTDAHQALMDGVAAACEAFQEAERNAANKINAISPGMCRPQWVVDDGTHGLGMYGQTADALKDVKDLPWGSPEGRTYERWSLDWWGHGAKSWAWDGIAKDSIWGGIDGLVTLIGFHGEQERDQAWDGLKRTAVGGYAYGMDLFGQDEHLSDWQRDSKAYAKEFGKQFIAYDMWEEDPARAHAVVSFNLLTLASGPLAAASKLGKGGTFAKAAGTMAKIGDALDPLGGAFKAAKALSDLPKVSQVLANVSDHLQIPKTKFPDGALDLSDRYRVDKDGNFVALDPDGKPNVDPVKREPSADERGVGGRQGDREPVGVGGRTPGATAHAGDGLPPRGGHDAEGRGEGGTYRGTGRDTSGGAGSAGRAADESTSGAGHHSRESAGSGTVPDTPGHGHGPADPSSGPPPHELPDRHQTNPAPDDAGGHGEPAIPAETHPAHNGPPDIDPAKYTKDVNDLAQTHTGRMKPEQEAGVIAELNRARMPPRSQQSLLASLRKGPYGAGAAEMISRGHLRDMEGYNKLLDMCKQGPTKKEPGMVPAAYMAMRLATDLQEHGVGRIGVELDTATFDLDVYTRHPDGAIDYGYQLKDVGNISGINSAVKKAAKQLTHDGISHRVILLDIHQSMTDLTQRMFDEASFQARRMNGAVHLRFADGSIIVPPTGSTFP</sequence>
<dbReference type="AlphaFoldDB" id="A0A2Z5JGD7"/>
<accession>A0A2Z5JGD7</accession>
<dbReference type="GeneID" id="95521329"/>
<name>A0A2Z5JGD7_STRAR</name>
<organism evidence="2 3">
    <name type="scientific">Streptomyces atratus</name>
    <dbReference type="NCBI Taxonomy" id="1893"/>
    <lineage>
        <taxon>Bacteria</taxon>
        <taxon>Bacillati</taxon>
        <taxon>Actinomycetota</taxon>
        <taxon>Actinomycetes</taxon>
        <taxon>Kitasatosporales</taxon>
        <taxon>Streptomycetaceae</taxon>
        <taxon>Streptomyces</taxon>
    </lineage>
</organism>
<evidence type="ECO:0000256" key="1">
    <source>
        <dbReference type="SAM" id="MobiDB-lite"/>
    </source>
</evidence>
<feature type="compositionally biased region" description="Gly residues" evidence="1">
    <location>
        <begin position="464"/>
        <end position="481"/>
    </location>
</feature>
<evidence type="ECO:0000313" key="3">
    <source>
        <dbReference type="Proteomes" id="UP000252698"/>
    </source>
</evidence>
<proteinExistence type="predicted"/>
<evidence type="ECO:0000313" key="2">
    <source>
        <dbReference type="EMBL" id="AXE79339.1"/>
    </source>
</evidence>
<dbReference type="KEGG" id="sata:C5746_23190"/>